<dbReference type="AlphaFoldDB" id="A0A369WEE6"/>
<dbReference type="EMBL" id="QQOH01000004">
    <property type="protein sequence ID" value="RDE19064.1"/>
    <property type="molecule type" value="Genomic_DNA"/>
</dbReference>
<dbReference type="RefSeq" id="WP_114696686.1">
    <property type="nucleotide sequence ID" value="NZ_QQOH01000004.1"/>
</dbReference>
<evidence type="ECO:0000313" key="1">
    <source>
        <dbReference type="EMBL" id="RDE19064.1"/>
    </source>
</evidence>
<sequence length="146" mass="16817">MNWLHKLMFWKSNKTDEQLYVRCEIDNKRSNYRVTPEDNGALSLLIEGEQVRIMNLSVSGIAFELADPKSPLKDSLELHGILYIGHRNNPIPLRLQVLDRRDLVLRCRTLDLDAIIQRKLSAAITQYQKQQIRSHSRNAESPPGAV</sequence>
<comment type="caution">
    <text evidence="1">The sequence shown here is derived from an EMBL/GenBank/DDBJ whole genome shotgun (WGS) entry which is preliminary data.</text>
</comment>
<accession>A0A369WEE6</accession>
<organism evidence="1 2">
    <name type="scientific">Motiliproteus coralliicola</name>
    <dbReference type="NCBI Taxonomy" id="2283196"/>
    <lineage>
        <taxon>Bacteria</taxon>
        <taxon>Pseudomonadati</taxon>
        <taxon>Pseudomonadota</taxon>
        <taxon>Gammaproteobacteria</taxon>
        <taxon>Oceanospirillales</taxon>
        <taxon>Oceanospirillaceae</taxon>
        <taxon>Motiliproteus</taxon>
    </lineage>
</organism>
<dbReference type="OrthoDB" id="6120032at2"/>
<keyword evidence="2" id="KW-1185">Reference proteome</keyword>
<dbReference type="Proteomes" id="UP000253769">
    <property type="component" value="Unassembled WGS sequence"/>
</dbReference>
<reference evidence="1 2" key="1">
    <citation type="submission" date="2018-07" db="EMBL/GenBank/DDBJ databases">
        <title>Motiliproteus coralliicola sp. nov., a bacterium isolated from Coral.</title>
        <authorList>
            <person name="Wang G."/>
        </authorList>
    </citation>
    <scope>NUCLEOTIDE SEQUENCE [LARGE SCALE GENOMIC DNA]</scope>
    <source>
        <strain evidence="1 2">C34</strain>
    </source>
</reference>
<gene>
    <name evidence="1" type="ORF">DV711_15850</name>
</gene>
<name>A0A369WEE6_9GAMM</name>
<protein>
    <submittedName>
        <fullName evidence="1">PilZ domain-containing protein</fullName>
    </submittedName>
</protein>
<proteinExistence type="predicted"/>
<evidence type="ECO:0000313" key="2">
    <source>
        <dbReference type="Proteomes" id="UP000253769"/>
    </source>
</evidence>